<dbReference type="EMBL" id="FXAG01000013">
    <property type="protein sequence ID" value="SMF31435.1"/>
    <property type="molecule type" value="Genomic_DNA"/>
</dbReference>
<dbReference type="GO" id="GO:0022857">
    <property type="term" value="F:transmembrane transporter activity"/>
    <property type="evidence" value="ECO:0007669"/>
    <property type="project" value="InterPro"/>
</dbReference>
<dbReference type="InterPro" id="IPR011701">
    <property type="entry name" value="MFS"/>
</dbReference>
<evidence type="ECO:0000256" key="5">
    <source>
        <dbReference type="ARBA" id="ARBA00023136"/>
    </source>
</evidence>
<reference evidence="10" key="1">
    <citation type="submission" date="2017-04" db="EMBL/GenBank/DDBJ databases">
        <authorList>
            <person name="Varghese N."/>
            <person name="Submissions S."/>
        </authorList>
    </citation>
    <scope>NUCLEOTIDE SEQUENCE [LARGE SCALE GENOMIC DNA]</scope>
    <source>
        <strain evidence="10">DSM 22618</strain>
    </source>
</reference>
<evidence type="ECO:0000256" key="7">
    <source>
        <dbReference type="SAM" id="SignalP"/>
    </source>
</evidence>
<feature type="chain" id="PRO_5013368733" evidence="7">
    <location>
        <begin position="27"/>
        <end position="402"/>
    </location>
</feature>
<evidence type="ECO:0000313" key="10">
    <source>
        <dbReference type="Proteomes" id="UP000192920"/>
    </source>
</evidence>
<feature type="transmembrane region" description="Helical" evidence="6">
    <location>
        <begin position="341"/>
        <end position="364"/>
    </location>
</feature>
<accession>A0A1Y6BY87</accession>
<dbReference type="PROSITE" id="PS50850">
    <property type="entry name" value="MFS"/>
    <property type="match status" value="1"/>
</dbReference>
<keyword evidence="7" id="KW-0732">Signal</keyword>
<dbReference type="CDD" id="cd17324">
    <property type="entry name" value="MFS_NepI_like"/>
    <property type="match status" value="1"/>
</dbReference>
<feature type="transmembrane region" description="Helical" evidence="6">
    <location>
        <begin position="304"/>
        <end position="321"/>
    </location>
</feature>
<feature type="transmembrane region" description="Helical" evidence="6">
    <location>
        <begin position="281"/>
        <end position="298"/>
    </location>
</feature>
<dbReference type="InterPro" id="IPR050189">
    <property type="entry name" value="MFS_Efflux_Transporters"/>
</dbReference>
<dbReference type="Gene3D" id="1.20.1250.20">
    <property type="entry name" value="MFS general substrate transporter like domains"/>
    <property type="match status" value="1"/>
</dbReference>
<feature type="domain" description="Major facilitator superfamily (MFS) profile" evidence="8">
    <location>
        <begin position="11"/>
        <end position="395"/>
    </location>
</feature>
<organism evidence="9 10">
    <name type="scientific">Pseudogulbenkiania subflava DSM 22618</name>
    <dbReference type="NCBI Taxonomy" id="1123014"/>
    <lineage>
        <taxon>Bacteria</taxon>
        <taxon>Pseudomonadati</taxon>
        <taxon>Pseudomonadota</taxon>
        <taxon>Betaproteobacteria</taxon>
        <taxon>Neisseriales</taxon>
        <taxon>Chromobacteriaceae</taxon>
        <taxon>Pseudogulbenkiania</taxon>
    </lineage>
</organism>
<feature type="transmembrane region" description="Helical" evidence="6">
    <location>
        <begin position="102"/>
        <end position="124"/>
    </location>
</feature>
<feature type="transmembrane region" description="Helical" evidence="6">
    <location>
        <begin position="78"/>
        <end position="96"/>
    </location>
</feature>
<keyword evidence="10" id="KW-1185">Reference proteome</keyword>
<sequence length="402" mass="42440">MSSLNPHHRRAITLLSCAAFASSASARLCDPMLPNLAKAFLATPADAAQVVSSFSVAYGLMQLFFGPLGDRFGKYRMIAWTTLASLVGSLGAALSYSLGWLVLARLLTGVTAAGIIPLSMAWIGDTVPYEQRQATLARFLGGQIMGVIGGQFIGGLFTDTLGWRWAFAALALVYLLVGWRVLSESRANPLARPTPAPAGHTLGVLAQGRTVIGVGWARVILLTVFLEGIVVFGALAFVPSYLHQRFGLSLTMAGALMAFFGVGGLSYILFARHFVRRFGEVGLAAGGGVLIGGAWLLLALGNAWAWAIPASYLVGLGYYMMHNTLQTNATQMAPQVRGTAVSLFASAFFLGQSLGVILAAALLARSGAPAVFIAAATTTPLLGIAFARRIRRQHRLLRAAQA</sequence>
<keyword evidence="2" id="KW-1003">Cell membrane</keyword>
<feature type="transmembrane region" description="Helical" evidence="6">
    <location>
        <begin position="248"/>
        <end position="269"/>
    </location>
</feature>
<dbReference type="GO" id="GO:0005886">
    <property type="term" value="C:plasma membrane"/>
    <property type="evidence" value="ECO:0007669"/>
    <property type="project" value="UniProtKB-SubCell"/>
</dbReference>
<dbReference type="RefSeq" id="WP_085276744.1">
    <property type="nucleotide sequence ID" value="NZ_FXAG01000013.1"/>
</dbReference>
<dbReference type="PANTHER" id="PTHR43124:SF3">
    <property type="entry name" value="CHLORAMPHENICOL EFFLUX PUMP RV0191"/>
    <property type="match status" value="1"/>
</dbReference>
<dbReference type="SUPFAM" id="SSF103473">
    <property type="entry name" value="MFS general substrate transporter"/>
    <property type="match status" value="1"/>
</dbReference>
<evidence type="ECO:0000256" key="3">
    <source>
        <dbReference type="ARBA" id="ARBA00022692"/>
    </source>
</evidence>
<evidence type="ECO:0000256" key="4">
    <source>
        <dbReference type="ARBA" id="ARBA00022989"/>
    </source>
</evidence>
<evidence type="ECO:0000256" key="2">
    <source>
        <dbReference type="ARBA" id="ARBA00022475"/>
    </source>
</evidence>
<dbReference type="Proteomes" id="UP000192920">
    <property type="component" value="Unassembled WGS sequence"/>
</dbReference>
<protein>
    <submittedName>
        <fullName evidence="9">Predicted arabinose efflux permease, MFS family</fullName>
    </submittedName>
</protein>
<name>A0A1Y6BY87_9NEIS</name>
<dbReference type="PANTHER" id="PTHR43124">
    <property type="entry name" value="PURINE EFFLUX PUMP PBUE"/>
    <property type="match status" value="1"/>
</dbReference>
<gene>
    <name evidence="9" type="ORF">SAMN02745746_02518</name>
</gene>
<proteinExistence type="predicted"/>
<feature type="signal peptide" evidence="7">
    <location>
        <begin position="1"/>
        <end position="26"/>
    </location>
</feature>
<dbReference type="AlphaFoldDB" id="A0A1Y6BY87"/>
<evidence type="ECO:0000259" key="8">
    <source>
        <dbReference type="PROSITE" id="PS50850"/>
    </source>
</evidence>
<keyword evidence="5 6" id="KW-0472">Membrane</keyword>
<feature type="transmembrane region" description="Helical" evidence="6">
    <location>
        <begin position="370"/>
        <end position="388"/>
    </location>
</feature>
<evidence type="ECO:0000256" key="6">
    <source>
        <dbReference type="SAM" id="Phobius"/>
    </source>
</evidence>
<comment type="subcellular location">
    <subcellularLocation>
        <location evidence="1">Cell membrane</location>
        <topology evidence="1">Multi-pass membrane protein</topology>
    </subcellularLocation>
</comment>
<evidence type="ECO:0000313" key="9">
    <source>
        <dbReference type="EMBL" id="SMF31435.1"/>
    </source>
</evidence>
<dbReference type="STRING" id="1123014.SAMN02745746_02518"/>
<dbReference type="Pfam" id="PF07690">
    <property type="entry name" value="MFS_1"/>
    <property type="match status" value="1"/>
</dbReference>
<feature type="transmembrane region" description="Helical" evidence="6">
    <location>
        <begin position="219"/>
        <end position="242"/>
    </location>
</feature>
<keyword evidence="4 6" id="KW-1133">Transmembrane helix</keyword>
<feature type="transmembrane region" description="Helical" evidence="6">
    <location>
        <begin position="136"/>
        <end position="157"/>
    </location>
</feature>
<feature type="transmembrane region" description="Helical" evidence="6">
    <location>
        <begin position="163"/>
        <end position="182"/>
    </location>
</feature>
<feature type="transmembrane region" description="Helical" evidence="6">
    <location>
        <begin position="50"/>
        <end position="66"/>
    </location>
</feature>
<evidence type="ECO:0000256" key="1">
    <source>
        <dbReference type="ARBA" id="ARBA00004651"/>
    </source>
</evidence>
<keyword evidence="3 6" id="KW-0812">Transmembrane</keyword>
<dbReference type="InterPro" id="IPR036259">
    <property type="entry name" value="MFS_trans_sf"/>
</dbReference>
<dbReference type="InterPro" id="IPR020846">
    <property type="entry name" value="MFS_dom"/>
</dbReference>